<protein>
    <submittedName>
        <fullName evidence="1">Uncharacterized protein</fullName>
    </submittedName>
</protein>
<organism evidence="1 2">
    <name type="scientific">Paxillus rubicundulus Ve08.2h10</name>
    <dbReference type="NCBI Taxonomy" id="930991"/>
    <lineage>
        <taxon>Eukaryota</taxon>
        <taxon>Fungi</taxon>
        <taxon>Dikarya</taxon>
        <taxon>Basidiomycota</taxon>
        <taxon>Agaricomycotina</taxon>
        <taxon>Agaricomycetes</taxon>
        <taxon>Agaricomycetidae</taxon>
        <taxon>Boletales</taxon>
        <taxon>Paxilineae</taxon>
        <taxon>Paxillaceae</taxon>
        <taxon>Paxillus</taxon>
    </lineage>
</organism>
<sequence>MGYAMPLHSEDARPYCPGLGRVIYGHCLSSLAPKPSILAVWLRLSSKSVQVVDVTWPVQPLSRTSMLLGIDRK</sequence>
<dbReference type="AlphaFoldDB" id="A0A0D0D973"/>
<keyword evidence="2" id="KW-1185">Reference proteome</keyword>
<dbReference type="HOGENOM" id="CLU_201349_0_0_1"/>
<dbReference type="InParanoid" id="A0A0D0D973"/>
<proteinExistence type="predicted"/>
<reference evidence="2" key="2">
    <citation type="submission" date="2015-01" db="EMBL/GenBank/DDBJ databases">
        <title>Evolutionary Origins and Diversification of the Mycorrhizal Mutualists.</title>
        <authorList>
            <consortium name="DOE Joint Genome Institute"/>
            <consortium name="Mycorrhizal Genomics Consortium"/>
            <person name="Kohler A."/>
            <person name="Kuo A."/>
            <person name="Nagy L.G."/>
            <person name="Floudas D."/>
            <person name="Copeland A."/>
            <person name="Barry K.W."/>
            <person name="Cichocki N."/>
            <person name="Veneault-Fourrey C."/>
            <person name="LaButti K."/>
            <person name="Lindquist E.A."/>
            <person name="Lipzen A."/>
            <person name="Lundell T."/>
            <person name="Morin E."/>
            <person name="Murat C."/>
            <person name="Riley R."/>
            <person name="Ohm R."/>
            <person name="Sun H."/>
            <person name="Tunlid A."/>
            <person name="Henrissat B."/>
            <person name="Grigoriev I.V."/>
            <person name="Hibbett D.S."/>
            <person name="Martin F."/>
        </authorList>
    </citation>
    <scope>NUCLEOTIDE SEQUENCE [LARGE SCALE GENOMIC DNA]</scope>
    <source>
        <strain evidence="2">Ve08.2h10</strain>
    </source>
</reference>
<evidence type="ECO:0000313" key="2">
    <source>
        <dbReference type="Proteomes" id="UP000054538"/>
    </source>
</evidence>
<dbReference type="EMBL" id="KN826048">
    <property type="protein sequence ID" value="KIK80316.1"/>
    <property type="molecule type" value="Genomic_DNA"/>
</dbReference>
<name>A0A0D0D973_9AGAM</name>
<accession>A0A0D0D973</accession>
<gene>
    <name evidence="1" type="ORF">PAXRUDRAFT_833579</name>
</gene>
<evidence type="ECO:0000313" key="1">
    <source>
        <dbReference type="EMBL" id="KIK80316.1"/>
    </source>
</evidence>
<dbReference type="Proteomes" id="UP000054538">
    <property type="component" value="Unassembled WGS sequence"/>
</dbReference>
<reference evidence="1 2" key="1">
    <citation type="submission" date="2014-04" db="EMBL/GenBank/DDBJ databases">
        <authorList>
            <consortium name="DOE Joint Genome Institute"/>
            <person name="Kuo A."/>
            <person name="Kohler A."/>
            <person name="Jargeat P."/>
            <person name="Nagy L.G."/>
            <person name="Floudas D."/>
            <person name="Copeland A."/>
            <person name="Barry K.W."/>
            <person name="Cichocki N."/>
            <person name="Veneault-Fourrey C."/>
            <person name="LaButti K."/>
            <person name="Lindquist E.A."/>
            <person name="Lipzen A."/>
            <person name="Lundell T."/>
            <person name="Morin E."/>
            <person name="Murat C."/>
            <person name="Sun H."/>
            <person name="Tunlid A."/>
            <person name="Henrissat B."/>
            <person name="Grigoriev I.V."/>
            <person name="Hibbett D.S."/>
            <person name="Martin F."/>
            <person name="Nordberg H.P."/>
            <person name="Cantor M.N."/>
            <person name="Hua S.X."/>
        </authorList>
    </citation>
    <scope>NUCLEOTIDE SEQUENCE [LARGE SCALE GENOMIC DNA]</scope>
    <source>
        <strain evidence="1 2">Ve08.2h10</strain>
    </source>
</reference>